<dbReference type="InterPro" id="IPR000198">
    <property type="entry name" value="RhoGAP_dom"/>
</dbReference>
<evidence type="ECO:0000259" key="3">
    <source>
        <dbReference type="PROSITE" id="PS50238"/>
    </source>
</evidence>
<evidence type="ECO:0000259" key="2">
    <source>
        <dbReference type="PROSITE" id="PS50020"/>
    </source>
</evidence>
<proteinExistence type="predicted"/>
<dbReference type="Gene3D" id="2.20.70.10">
    <property type="match status" value="1"/>
</dbReference>
<keyword evidence="5" id="KW-1185">Reference proteome</keyword>
<feature type="domain" description="Rho-GAP" evidence="3">
    <location>
        <begin position="180"/>
        <end position="363"/>
    </location>
</feature>
<dbReference type="PROSITE" id="PS50238">
    <property type="entry name" value="RHOGAP"/>
    <property type="match status" value="1"/>
</dbReference>
<dbReference type="PANTHER" id="PTHR45876:SF8">
    <property type="entry name" value="FI04035P"/>
    <property type="match status" value="1"/>
</dbReference>
<evidence type="ECO:0000313" key="4">
    <source>
        <dbReference type="EMBL" id="KAJ6231014.1"/>
    </source>
</evidence>
<gene>
    <name evidence="4" type="ORF">M0813_00829</name>
</gene>
<dbReference type="SMART" id="SM00456">
    <property type="entry name" value="WW"/>
    <property type="match status" value="1"/>
</dbReference>
<feature type="compositionally biased region" description="Polar residues" evidence="1">
    <location>
        <begin position="76"/>
        <end position="86"/>
    </location>
</feature>
<dbReference type="Proteomes" id="UP001150062">
    <property type="component" value="Unassembled WGS sequence"/>
</dbReference>
<comment type="caution">
    <text evidence="4">The sequence shown here is derived from an EMBL/GenBank/DDBJ whole genome shotgun (WGS) entry which is preliminary data.</text>
</comment>
<dbReference type="PROSITE" id="PS50020">
    <property type="entry name" value="WW_DOMAIN_2"/>
    <property type="match status" value="1"/>
</dbReference>
<dbReference type="PANTHER" id="PTHR45876">
    <property type="entry name" value="FI04035P"/>
    <property type="match status" value="1"/>
</dbReference>
<feature type="region of interest" description="Disordered" evidence="1">
    <location>
        <begin position="75"/>
        <end position="154"/>
    </location>
</feature>
<dbReference type="Pfam" id="PF00620">
    <property type="entry name" value="RhoGAP"/>
    <property type="match status" value="1"/>
</dbReference>
<dbReference type="EMBL" id="JAOAOG010000304">
    <property type="protein sequence ID" value="KAJ6231014.1"/>
    <property type="molecule type" value="Genomic_DNA"/>
</dbReference>
<protein>
    <submittedName>
        <fullName evidence="4">Rho gtpase activation protein</fullName>
    </submittedName>
</protein>
<sequence length="363" mass="43175">MTDTIWYELYDVNYKQVYYYNPDTEDTQWKKPNTIDHLISVVNESRNNNKPNALEIIQDFESKVWRIIEKPKDQIETNIQNETNQEPEPVYEKENEQEQEQEQQEQINEQQEQINEQQEQINEQQEQIIDQQEQTNEQQEQINEQQQLNEQEQINEQQEQFIEQQEQIIEQEQYLEYNTNILKDDIIEGYQQDVPKILQFLYKQMLSFGLTAPGILAIDGESNTVLDRKEQLKVGDLNWNASDITIVNTLFFDWLENNKVQNPIIPDEFYDGCLNSLENEQALLEYIMTLPSPNLKTLAYLIQLIQSFLEEEVVKSTNLGIEELVAFFNTYIFSINKTSQNPELEQFFLETIIFIVDPTQFLI</sequence>
<dbReference type="PROSITE" id="PS01159">
    <property type="entry name" value="WW_DOMAIN_1"/>
    <property type="match status" value="1"/>
</dbReference>
<accession>A0ABQ8XI99</accession>
<dbReference type="CDD" id="cd00201">
    <property type="entry name" value="WW"/>
    <property type="match status" value="1"/>
</dbReference>
<evidence type="ECO:0000256" key="1">
    <source>
        <dbReference type="SAM" id="MobiDB-lite"/>
    </source>
</evidence>
<evidence type="ECO:0000313" key="5">
    <source>
        <dbReference type="Proteomes" id="UP001150062"/>
    </source>
</evidence>
<feature type="domain" description="WW" evidence="2">
    <location>
        <begin position="6"/>
        <end position="34"/>
    </location>
</feature>
<dbReference type="SUPFAM" id="SSF48350">
    <property type="entry name" value="GTPase activation domain, GAP"/>
    <property type="match status" value="1"/>
</dbReference>
<dbReference type="Gene3D" id="1.10.555.10">
    <property type="entry name" value="Rho GTPase activation protein"/>
    <property type="match status" value="1"/>
</dbReference>
<name>A0ABQ8XI99_9EUKA</name>
<feature type="compositionally biased region" description="Low complexity" evidence="1">
    <location>
        <begin position="104"/>
        <end position="154"/>
    </location>
</feature>
<dbReference type="InterPro" id="IPR008936">
    <property type="entry name" value="Rho_GTPase_activation_prot"/>
</dbReference>
<reference evidence="4" key="1">
    <citation type="submission" date="2022-08" db="EMBL/GenBank/DDBJ databases">
        <title>Novel sulfate-reducing endosymbionts in the free-living metamonad Anaeramoeba.</title>
        <authorList>
            <person name="Jerlstrom-Hultqvist J."/>
            <person name="Cepicka I."/>
            <person name="Gallot-Lavallee L."/>
            <person name="Salas-Leiva D."/>
            <person name="Curtis B.A."/>
            <person name="Zahonova K."/>
            <person name="Pipaliya S."/>
            <person name="Dacks J."/>
            <person name="Roger A.J."/>
        </authorList>
    </citation>
    <scope>NUCLEOTIDE SEQUENCE</scope>
    <source>
        <strain evidence="4">Schooner1</strain>
    </source>
</reference>
<organism evidence="4 5">
    <name type="scientific">Anaeramoeba flamelloides</name>
    <dbReference type="NCBI Taxonomy" id="1746091"/>
    <lineage>
        <taxon>Eukaryota</taxon>
        <taxon>Metamonada</taxon>
        <taxon>Anaeramoebidae</taxon>
        <taxon>Anaeramoeba</taxon>
    </lineage>
</organism>
<dbReference type="InterPro" id="IPR001202">
    <property type="entry name" value="WW_dom"/>
</dbReference>